<sequence>MSADAALDWGPCADMAEVRRRVDALDAQLVPLLARRLQCMREAARLKPRRELVRDEARIQQVLEQVQRHAQAQPGMTALEMEVLIDVYRELIERCIAYELRCFDAKLPQELRP</sequence>
<dbReference type="PANTHER" id="PTHR38041">
    <property type="entry name" value="CHORISMATE MUTASE"/>
    <property type="match status" value="1"/>
</dbReference>
<evidence type="ECO:0000259" key="3">
    <source>
        <dbReference type="PROSITE" id="PS51168"/>
    </source>
</evidence>
<dbReference type="AlphaFoldDB" id="A0A554W7E5"/>
<evidence type="ECO:0000313" key="4">
    <source>
        <dbReference type="EMBL" id="TSE19503.1"/>
    </source>
</evidence>
<reference evidence="4 5" key="1">
    <citation type="submission" date="2019-07" db="EMBL/GenBank/DDBJ databases">
        <title>Tepidimonas alkaliphilus YIM 72238 draft genome.</title>
        <authorList>
            <person name="Da Costa M.S."/>
            <person name="Froufe H.J.C."/>
            <person name="Egas C."/>
            <person name="Albuquerque L."/>
        </authorList>
    </citation>
    <scope>NUCLEOTIDE SEQUENCE [LARGE SCALE GENOMIC DNA]</scope>
    <source>
        <strain evidence="4 5">YIM 72238</strain>
    </source>
</reference>
<comment type="caution">
    <text evidence="4">The sequence shown here is derived from an EMBL/GenBank/DDBJ whole genome shotgun (WGS) entry which is preliminary data.</text>
</comment>
<keyword evidence="5" id="KW-1185">Reference proteome</keyword>
<gene>
    <name evidence="4" type="ORF">Talka_01592</name>
</gene>
<feature type="domain" description="Chorismate mutase" evidence="3">
    <location>
        <begin position="9"/>
        <end position="103"/>
    </location>
</feature>
<dbReference type="Proteomes" id="UP000315736">
    <property type="component" value="Unassembled WGS sequence"/>
</dbReference>
<proteinExistence type="predicted"/>
<dbReference type="SUPFAM" id="SSF48600">
    <property type="entry name" value="Chorismate mutase II"/>
    <property type="match status" value="1"/>
</dbReference>
<dbReference type="GO" id="GO:0046417">
    <property type="term" value="P:chorismate metabolic process"/>
    <property type="evidence" value="ECO:0007669"/>
    <property type="project" value="InterPro"/>
</dbReference>
<keyword evidence="2" id="KW-0413">Isomerase</keyword>
<dbReference type="EMBL" id="VJNB01000007">
    <property type="protein sequence ID" value="TSE19503.1"/>
    <property type="molecule type" value="Genomic_DNA"/>
</dbReference>
<protein>
    <recommendedName>
        <fullName evidence="1">chorismate mutase</fullName>
        <ecNumber evidence="1">5.4.99.5</ecNumber>
    </recommendedName>
</protein>
<evidence type="ECO:0000256" key="1">
    <source>
        <dbReference type="ARBA" id="ARBA00012404"/>
    </source>
</evidence>
<evidence type="ECO:0000313" key="5">
    <source>
        <dbReference type="Proteomes" id="UP000315736"/>
    </source>
</evidence>
<name>A0A554W7E5_9BURK</name>
<dbReference type="GO" id="GO:0004106">
    <property type="term" value="F:chorismate mutase activity"/>
    <property type="evidence" value="ECO:0007669"/>
    <property type="project" value="UniProtKB-EC"/>
</dbReference>
<dbReference type="Pfam" id="PF01817">
    <property type="entry name" value="CM_2"/>
    <property type="match status" value="1"/>
</dbReference>
<dbReference type="EC" id="5.4.99.5" evidence="1"/>
<organism evidence="4 5">
    <name type="scientific">Tepidimonas alkaliphilus</name>
    <dbReference type="NCBI Taxonomy" id="2588942"/>
    <lineage>
        <taxon>Bacteria</taxon>
        <taxon>Pseudomonadati</taxon>
        <taxon>Pseudomonadota</taxon>
        <taxon>Betaproteobacteria</taxon>
        <taxon>Burkholderiales</taxon>
        <taxon>Tepidimonas</taxon>
    </lineage>
</organism>
<dbReference type="InterPro" id="IPR002701">
    <property type="entry name" value="CM_II_prokaryot"/>
</dbReference>
<dbReference type="InterPro" id="IPR036979">
    <property type="entry name" value="CM_dom_sf"/>
</dbReference>
<dbReference type="PROSITE" id="PS51168">
    <property type="entry name" value="CHORISMATE_MUT_2"/>
    <property type="match status" value="1"/>
</dbReference>
<dbReference type="RefSeq" id="WP_246100623.1">
    <property type="nucleotide sequence ID" value="NZ_VJNB01000007.1"/>
</dbReference>
<dbReference type="Gene3D" id="1.20.59.10">
    <property type="entry name" value="Chorismate mutase"/>
    <property type="match status" value="1"/>
</dbReference>
<dbReference type="SMART" id="SM00830">
    <property type="entry name" value="CM_2"/>
    <property type="match status" value="1"/>
</dbReference>
<accession>A0A554W7E5</accession>
<dbReference type="InterPro" id="IPR036263">
    <property type="entry name" value="Chorismate_II_sf"/>
</dbReference>
<dbReference type="PANTHER" id="PTHR38041:SF1">
    <property type="entry name" value="CHORISMATE MUTASE"/>
    <property type="match status" value="1"/>
</dbReference>
<dbReference type="GO" id="GO:0009697">
    <property type="term" value="P:salicylic acid biosynthetic process"/>
    <property type="evidence" value="ECO:0007669"/>
    <property type="project" value="TreeGrafter"/>
</dbReference>
<dbReference type="InterPro" id="IPR051331">
    <property type="entry name" value="Chorismate_mutase-related"/>
</dbReference>
<evidence type="ECO:0000256" key="2">
    <source>
        <dbReference type="ARBA" id="ARBA00023235"/>
    </source>
</evidence>